<dbReference type="eggNOG" id="KOG1680">
    <property type="taxonomic scope" value="Eukaryota"/>
</dbReference>
<gene>
    <name evidence="2" type="ORF">SELMODRAFT_421553</name>
</gene>
<dbReference type="PANTHER" id="PTHR43802:SF1">
    <property type="entry name" value="IP11341P-RELATED"/>
    <property type="match status" value="1"/>
</dbReference>
<reference evidence="2 3" key="1">
    <citation type="journal article" date="2011" name="Science">
        <title>The Selaginella genome identifies genetic changes associated with the evolution of vascular plants.</title>
        <authorList>
            <person name="Banks J.A."/>
            <person name="Nishiyama T."/>
            <person name="Hasebe M."/>
            <person name="Bowman J.L."/>
            <person name="Gribskov M."/>
            <person name="dePamphilis C."/>
            <person name="Albert V.A."/>
            <person name="Aono N."/>
            <person name="Aoyama T."/>
            <person name="Ambrose B.A."/>
            <person name="Ashton N.W."/>
            <person name="Axtell M.J."/>
            <person name="Barker E."/>
            <person name="Barker M.S."/>
            <person name="Bennetzen J.L."/>
            <person name="Bonawitz N.D."/>
            <person name="Chapple C."/>
            <person name="Cheng C."/>
            <person name="Correa L.G."/>
            <person name="Dacre M."/>
            <person name="DeBarry J."/>
            <person name="Dreyer I."/>
            <person name="Elias M."/>
            <person name="Engstrom E.M."/>
            <person name="Estelle M."/>
            <person name="Feng L."/>
            <person name="Finet C."/>
            <person name="Floyd S.K."/>
            <person name="Frommer W.B."/>
            <person name="Fujita T."/>
            <person name="Gramzow L."/>
            <person name="Gutensohn M."/>
            <person name="Harholt J."/>
            <person name="Hattori M."/>
            <person name="Heyl A."/>
            <person name="Hirai T."/>
            <person name="Hiwatashi Y."/>
            <person name="Ishikawa M."/>
            <person name="Iwata M."/>
            <person name="Karol K.G."/>
            <person name="Koehler B."/>
            <person name="Kolukisaoglu U."/>
            <person name="Kubo M."/>
            <person name="Kurata T."/>
            <person name="Lalonde S."/>
            <person name="Li K."/>
            <person name="Li Y."/>
            <person name="Litt A."/>
            <person name="Lyons E."/>
            <person name="Manning G."/>
            <person name="Maruyama T."/>
            <person name="Michael T.P."/>
            <person name="Mikami K."/>
            <person name="Miyazaki S."/>
            <person name="Morinaga S."/>
            <person name="Murata T."/>
            <person name="Mueller-Roeber B."/>
            <person name="Nelson D.R."/>
            <person name="Obara M."/>
            <person name="Oguri Y."/>
            <person name="Olmstead R.G."/>
            <person name="Onodera N."/>
            <person name="Petersen B.L."/>
            <person name="Pils B."/>
            <person name="Prigge M."/>
            <person name="Rensing S.A."/>
            <person name="Riano-Pachon D.M."/>
            <person name="Roberts A.W."/>
            <person name="Sato Y."/>
            <person name="Scheller H.V."/>
            <person name="Schulz B."/>
            <person name="Schulz C."/>
            <person name="Shakirov E.V."/>
            <person name="Shibagaki N."/>
            <person name="Shinohara N."/>
            <person name="Shippen D.E."/>
            <person name="Soerensen I."/>
            <person name="Sotooka R."/>
            <person name="Sugimoto N."/>
            <person name="Sugita M."/>
            <person name="Sumikawa N."/>
            <person name="Tanurdzic M."/>
            <person name="Theissen G."/>
            <person name="Ulvskov P."/>
            <person name="Wakazuki S."/>
            <person name="Weng J.K."/>
            <person name="Willats W.W."/>
            <person name="Wipf D."/>
            <person name="Wolf P.G."/>
            <person name="Yang L."/>
            <person name="Zimmer A.D."/>
            <person name="Zhu Q."/>
            <person name="Mitros T."/>
            <person name="Hellsten U."/>
            <person name="Loque D."/>
            <person name="Otillar R."/>
            <person name="Salamov A."/>
            <person name="Schmutz J."/>
            <person name="Shapiro H."/>
            <person name="Lindquist E."/>
            <person name="Lucas S."/>
            <person name="Rokhsar D."/>
            <person name="Grigoriev I.V."/>
        </authorList>
    </citation>
    <scope>NUCLEOTIDE SEQUENCE [LARGE SCALE GENOMIC DNA]</scope>
</reference>
<dbReference type="KEGG" id="smo:SELMODRAFT_421553"/>
<evidence type="ECO:0000313" key="3">
    <source>
        <dbReference type="Proteomes" id="UP000001514"/>
    </source>
</evidence>
<accession>D8SFM4</accession>
<sequence length="287" mass="31432">MALQFFPRQADTFVQDANEVKSAVVSAMLNVGKEGLLDAASAGFSSFLVITVVTGVPNSGKSEWIDDLVCNLNHSKNWIFALCSMENKVWRIHTKITSGRVRSSSRNKSIAILNAESTDLANIFRQLNSNPEVKVIIITGSGRAFCSGVDLTAAQEVFKGDVKDESADPLIQMEKCSKPIIGAINGLEITRFHSHVTFWLQVLRPSSSTLTAILTINCNWRHSKKLDVANLYRIELACRNILLFNNGTVNRVATAVVRCCSLDAETPKASPGQLHLAAFDLPDLSRI</sequence>
<dbReference type="STRING" id="88036.D8SFM4"/>
<dbReference type="CDD" id="cd06558">
    <property type="entry name" value="crotonase-like"/>
    <property type="match status" value="1"/>
</dbReference>
<name>D8SFM4_SELML</name>
<keyword evidence="3" id="KW-1185">Reference proteome</keyword>
<dbReference type="AlphaFoldDB" id="D8SFM4"/>
<organism evidence="3">
    <name type="scientific">Selaginella moellendorffii</name>
    <name type="common">Spikemoss</name>
    <dbReference type="NCBI Taxonomy" id="88036"/>
    <lineage>
        <taxon>Eukaryota</taxon>
        <taxon>Viridiplantae</taxon>
        <taxon>Streptophyta</taxon>
        <taxon>Embryophyta</taxon>
        <taxon>Tracheophyta</taxon>
        <taxon>Lycopodiopsida</taxon>
        <taxon>Selaginellales</taxon>
        <taxon>Selaginellaceae</taxon>
        <taxon>Selaginella</taxon>
    </lineage>
</organism>
<dbReference type="Gene3D" id="3.90.226.10">
    <property type="entry name" value="2-enoyl-CoA Hydratase, Chain A, domain 1"/>
    <property type="match status" value="1"/>
</dbReference>
<dbReference type="InterPro" id="IPR001753">
    <property type="entry name" value="Enoyl-CoA_hydra/iso"/>
</dbReference>
<dbReference type="SUPFAM" id="SSF52096">
    <property type="entry name" value="ClpP/crotonase"/>
    <property type="match status" value="1"/>
</dbReference>
<comment type="similarity">
    <text evidence="1">Belongs to the enoyl-CoA hydratase/isomerase family.</text>
</comment>
<protein>
    <recommendedName>
        <fullName evidence="4">3-hydroxyisobutyryl-coenzyme A hydrolase</fullName>
    </recommendedName>
</protein>
<dbReference type="InterPro" id="IPR029045">
    <property type="entry name" value="ClpP/crotonase-like_dom_sf"/>
</dbReference>
<evidence type="ECO:0000256" key="1">
    <source>
        <dbReference type="ARBA" id="ARBA00005254"/>
    </source>
</evidence>
<dbReference type="EMBL" id="GL377617">
    <property type="protein sequence ID" value="EFJ16862.1"/>
    <property type="molecule type" value="Genomic_DNA"/>
</dbReference>
<dbReference type="Gramene" id="EFJ16862">
    <property type="protein sequence ID" value="EFJ16862"/>
    <property type="gene ID" value="SELMODRAFT_421553"/>
</dbReference>
<dbReference type="Proteomes" id="UP000001514">
    <property type="component" value="Unassembled WGS sequence"/>
</dbReference>
<dbReference type="PANTHER" id="PTHR43802">
    <property type="entry name" value="ENOYL-COA HYDRATASE"/>
    <property type="match status" value="1"/>
</dbReference>
<dbReference type="HOGENOM" id="CLU_971140_0_0_1"/>
<evidence type="ECO:0008006" key="4">
    <source>
        <dbReference type="Google" id="ProtNLM"/>
    </source>
</evidence>
<proteinExistence type="inferred from homology"/>
<evidence type="ECO:0000313" key="2">
    <source>
        <dbReference type="EMBL" id="EFJ16862.1"/>
    </source>
</evidence>
<dbReference type="Pfam" id="PF00378">
    <property type="entry name" value="ECH_1"/>
    <property type="match status" value="1"/>
</dbReference>
<dbReference type="InParanoid" id="D8SFM4"/>